<dbReference type="AlphaFoldDB" id="A0A2Z5UXM6"/>
<proteinExistence type="predicted"/>
<protein>
    <recommendedName>
        <fullName evidence="4">Ankyrin repeat protein</fullName>
    </recommendedName>
</protein>
<dbReference type="Proteomes" id="UP000282483">
    <property type="component" value="Chromosome"/>
</dbReference>
<evidence type="ECO:0000313" key="2">
    <source>
        <dbReference type="EMBL" id="BBB15860.1"/>
    </source>
</evidence>
<accession>A0A2Z5UXM6</accession>
<dbReference type="RefSeq" id="WP_126323387.1">
    <property type="nucleotide sequence ID" value="NZ_AP018005.1"/>
</dbReference>
<gene>
    <name evidence="2" type="ORF">RVIR1_14150</name>
</gene>
<organism evidence="2 3">
    <name type="scientific">Candidatus Rickettsiella viridis</name>
    <dbReference type="NCBI Taxonomy" id="676208"/>
    <lineage>
        <taxon>Bacteria</taxon>
        <taxon>Pseudomonadati</taxon>
        <taxon>Pseudomonadota</taxon>
        <taxon>Gammaproteobacteria</taxon>
        <taxon>Legionellales</taxon>
        <taxon>Coxiellaceae</taxon>
        <taxon>Rickettsiella</taxon>
    </lineage>
</organism>
<evidence type="ECO:0000313" key="3">
    <source>
        <dbReference type="Proteomes" id="UP000282483"/>
    </source>
</evidence>
<dbReference type="EMBL" id="AP018005">
    <property type="protein sequence ID" value="BBB15860.1"/>
    <property type="molecule type" value="Genomic_DNA"/>
</dbReference>
<dbReference type="KEGG" id="rvi:RVIR1_14150"/>
<feature type="region of interest" description="Disordered" evidence="1">
    <location>
        <begin position="74"/>
        <end position="97"/>
    </location>
</feature>
<sequence>MLEKLFKAGCDPSKANENDVLRILWQPVLNGDTAIVKKLLDAGCNLGSKLSSLNNVAQWSYNLEMIFLLQGRNKKDDDAGSTSSQEENAGVVNGLNAKCNPSATDSASLDGSSSGLPGYALDLVDFAIDYALRFFSTPAQKSNGDNKEEKRHSQLFMS</sequence>
<evidence type="ECO:0008006" key="4">
    <source>
        <dbReference type="Google" id="ProtNLM"/>
    </source>
</evidence>
<keyword evidence="3" id="KW-1185">Reference proteome</keyword>
<reference evidence="2 3" key="1">
    <citation type="submission" date="2017-03" db="EMBL/GenBank/DDBJ databases">
        <title>The genome sequence of Candidatus Rickettsiella viridis.</title>
        <authorList>
            <person name="Nikoh N."/>
            <person name="Tsuchida T."/>
            <person name="Yamaguchi K."/>
            <person name="Maeda T."/>
            <person name="Shigenobu S."/>
            <person name="Fukatsu T."/>
        </authorList>
    </citation>
    <scope>NUCLEOTIDE SEQUENCE [LARGE SCALE GENOMIC DNA]</scope>
    <source>
        <strain evidence="2 3">Ap-RA04</strain>
    </source>
</reference>
<evidence type="ECO:0000256" key="1">
    <source>
        <dbReference type="SAM" id="MobiDB-lite"/>
    </source>
</evidence>
<name>A0A2Z5UXM6_9COXI</name>